<evidence type="ECO:0000256" key="3">
    <source>
        <dbReference type="ARBA" id="ARBA00022801"/>
    </source>
</evidence>
<dbReference type="Gene3D" id="1.10.530.10">
    <property type="match status" value="1"/>
</dbReference>
<evidence type="ECO:0000259" key="6">
    <source>
        <dbReference type="SMART" id="SM00644"/>
    </source>
</evidence>
<feature type="domain" description="N-acetylmuramoyl-L-alanine amidase" evidence="6">
    <location>
        <begin position="228"/>
        <end position="356"/>
    </location>
</feature>
<keyword evidence="4" id="KW-0961">Cell wall biogenesis/degradation</keyword>
<dbReference type="Gene3D" id="3.40.80.10">
    <property type="entry name" value="Peptidoglycan recognition protein-like"/>
    <property type="match status" value="1"/>
</dbReference>
<reference evidence="7 8" key="1">
    <citation type="submission" date="2019-02" db="EMBL/GenBank/DDBJ databases">
        <title>Draft genome sequences of novel Actinobacteria.</title>
        <authorList>
            <person name="Sahin N."/>
            <person name="Ay H."/>
            <person name="Saygin H."/>
        </authorList>
    </citation>
    <scope>NUCLEOTIDE SEQUENCE [LARGE SCALE GENOMIC DNA]</scope>
    <source>
        <strain evidence="7 8">KC603</strain>
    </source>
</reference>
<dbReference type="InterPro" id="IPR002502">
    <property type="entry name" value="Amidase_domain"/>
</dbReference>
<dbReference type="PROSITE" id="PS51318">
    <property type="entry name" value="TAT"/>
    <property type="match status" value="1"/>
</dbReference>
<accession>A0A4R4RM53</accession>
<keyword evidence="3" id="KW-0378">Hydrolase</keyword>
<evidence type="ECO:0000256" key="5">
    <source>
        <dbReference type="SAM" id="SignalP"/>
    </source>
</evidence>
<dbReference type="OrthoDB" id="66275at2"/>
<dbReference type="PANTHER" id="PTHR30417:SF1">
    <property type="entry name" value="N-ACETYLMURAMOYL-L-ALANINE AMIDASE AMID"/>
    <property type="match status" value="1"/>
</dbReference>
<dbReference type="SUPFAM" id="SSF55846">
    <property type="entry name" value="N-acetylmuramoyl-L-alanine amidase-like"/>
    <property type="match status" value="1"/>
</dbReference>
<dbReference type="AlphaFoldDB" id="A0A4R4RM53"/>
<dbReference type="InterPro" id="IPR006311">
    <property type="entry name" value="TAT_signal"/>
</dbReference>
<dbReference type="GO" id="GO:0071555">
    <property type="term" value="P:cell wall organization"/>
    <property type="evidence" value="ECO:0007669"/>
    <property type="project" value="UniProtKB-KW"/>
</dbReference>
<gene>
    <name evidence="7" type="ORF">E1212_13805</name>
</gene>
<organism evidence="7 8">
    <name type="scientific">Jiangella ureilytica</name>
    <dbReference type="NCBI Taxonomy" id="2530374"/>
    <lineage>
        <taxon>Bacteria</taxon>
        <taxon>Bacillati</taxon>
        <taxon>Actinomycetota</taxon>
        <taxon>Actinomycetes</taxon>
        <taxon>Jiangellales</taxon>
        <taxon>Jiangellaceae</taxon>
        <taxon>Jiangella</taxon>
    </lineage>
</organism>
<dbReference type="FunFam" id="3.40.80.10:FF:000006">
    <property type="entry name" value="N-acetylmuramoyl-L-alanine amidase"/>
    <property type="match status" value="1"/>
</dbReference>
<name>A0A4R4RM53_9ACTN</name>
<dbReference type="Pfam" id="PF25275">
    <property type="entry name" value="Golvesin_C"/>
    <property type="match status" value="1"/>
</dbReference>
<dbReference type="InterPro" id="IPR033803">
    <property type="entry name" value="CBD-like_Golvesin-Xly"/>
</dbReference>
<keyword evidence="5" id="KW-0732">Signal</keyword>
<dbReference type="InterPro" id="IPR051206">
    <property type="entry name" value="NAMLAA_amidase_2"/>
</dbReference>
<keyword evidence="8" id="KW-1185">Reference proteome</keyword>
<dbReference type="Proteomes" id="UP000295621">
    <property type="component" value="Unassembled WGS sequence"/>
</dbReference>
<dbReference type="GO" id="GO:0008745">
    <property type="term" value="F:N-acetylmuramoyl-L-alanine amidase activity"/>
    <property type="evidence" value="ECO:0007669"/>
    <property type="project" value="UniProtKB-EC"/>
</dbReference>
<dbReference type="EMBL" id="SMKL01000027">
    <property type="protein sequence ID" value="TDC50821.1"/>
    <property type="molecule type" value="Genomic_DNA"/>
</dbReference>
<dbReference type="InterPro" id="IPR036505">
    <property type="entry name" value="Amidase/PGRP_sf"/>
</dbReference>
<proteinExistence type="predicted"/>
<protein>
    <recommendedName>
        <fullName evidence="2">N-acetylmuramoyl-L-alanine amidase</fullName>
        <ecNumber evidence="2">3.5.1.28</ecNumber>
    </recommendedName>
</protein>
<evidence type="ECO:0000256" key="2">
    <source>
        <dbReference type="ARBA" id="ARBA00011901"/>
    </source>
</evidence>
<comment type="catalytic activity">
    <reaction evidence="1">
        <text>Hydrolyzes the link between N-acetylmuramoyl residues and L-amino acid residues in certain cell-wall glycopeptides.</text>
        <dbReference type="EC" id="3.5.1.28"/>
    </reaction>
</comment>
<dbReference type="CDD" id="cd14488">
    <property type="entry name" value="CBM6-CBM35-CBM36_like_2"/>
    <property type="match status" value="1"/>
</dbReference>
<dbReference type="GO" id="GO:0009253">
    <property type="term" value="P:peptidoglycan catabolic process"/>
    <property type="evidence" value="ECO:0007669"/>
    <property type="project" value="InterPro"/>
</dbReference>
<dbReference type="RefSeq" id="WP_131983359.1">
    <property type="nucleotide sequence ID" value="NZ_SMKL01000027.1"/>
</dbReference>
<evidence type="ECO:0000313" key="7">
    <source>
        <dbReference type="EMBL" id="TDC50821.1"/>
    </source>
</evidence>
<dbReference type="SMART" id="SM00644">
    <property type="entry name" value="Ami_2"/>
    <property type="match status" value="1"/>
</dbReference>
<dbReference type="Pfam" id="PF01510">
    <property type="entry name" value="Amidase_2"/>
    <property type="match status" value="1"/>
</dbReference>
<sequence>MTSQPTRRAVLALGAAIVVTPAVSTAANAAGHPVRPVTRLTSVFAAAARRHGVPRDLLIALAHTVTRIDDHDGQPSSAGGYGVMHLVRNPTTDTLGTASKLSGQPVSALQTDLAANVDGAAALLRGLADGAGLTAADRGRLDAWYEPVARYSAFADPSVARLEADTVYQTLERGLSLRANGETFTVAARPVAPDYGAFADVPTLGQRFTVMTDDYPPARWVAANSGNYRVANRPSDYAIDRVVIHTVQGSYAGCISWFQNPSANVSAHYVIRSSDGEVTQMVRNKDVAWHVGNTNNRSIGIEHEGWVNDPAWYTEAMYRSSAALTRHVCDRYGIPRTRTHIIAHSEAPGATHTDPGPNWDWNRYMSYVNGGGGEPSWSVIVDNGGAFTASANWVTASAPGQYGSNHRHAQPVLSSDVAWFSANIPSAATYRVEVWYPQDPANNSRTPYIVATPSGNQTVYVDQRSNGGRWVSIGTFSLAAGNRPVVGVSRWTSAAGSIEADAVRISR</sequence>
<evidence type="ECO:0000256" key="4">
    <source>
        <dbReference type="ARBA" id="ARBA00023316"/>
    </source>
</evidence>
<dbReference type="CDD" id="cd06583">
    <property type="entry name" value="PGRP"/>
    <property type="match status" value="1"/>
</dbReference>
<evidence type="ECO:0000313" key="8">
    <source>
        <dbReference type="Proteomes" id="UP000295621"/>
    </source>
</evidence>
<comment type="caution">
    <text evidence="7">The sequence shown here is derived from an EMBL/GenBank/DDBJ whole genome shotgun (WGS) entry which is preliminary data.</text>
</comment>
<feature type="chain" id="PRO_5039235894" description="N-acetylmuramoyl-L-alanine amidase" evidence="5">
    <location>
        <begin position="27"/>
        <end position="507"/>
    </location>
</feature>
<feature type="signal peptide" evidence="5">
    <location>
        <begin position="1"/>
        <end position="26"/>
    </location>
</feature>
<dbReference type="GO" id="GO:0009254">
    <property type="term" value="P:peptidoglycan turnover"/>
    <property type="evidence" value="ECO:0007669"/>
    <property type="project" value="TreeGrafter"/>
</dbReference>
<dbReference type="PANTHER" id="PTHR30417">
    <property type="entry name" value="N-ACETYLMURAMOYL-L-ALANINE AMIDASE AMID"/>
    <property type="match status" value="1"/>
</dbReference>
<evidence type="ECO:0000256" key="1">
    <source>
        <dbReference type="ARBA" id="ARBA00001561"/>
    </source>
</evidence>
<dbReference type="EC" id="3.5.1.28" evidence="2"/>